<accession>A0A137NU25</accession>
<feature type="region of interest" description="Disordered" evidence="1">
    <location>
        <begin position="40"/>
        <end position="80"/>
    </location>
</feature>
<gene>
    <name evidence="3" type="ORF">CONCODRAFT_73890</name>
</gene>
<sequence length="320" mass="35745">MIYCVWIINWLLVFSGVALAEPNPLFKGLMNAVINEFGGASTTSKGSETPTKTSSSSSTKATASTTTSAGNSKETSKNPNALSNLFDSLFNTPKQEEKIIPASTIKKNLSKDVSCDGCRDDQLCKTRCQLESKMMEENPVLIKFCDDSCGPVPGCIRICIIREYIPDPPMVATYQYALFRLDNCTIDVGRRYTQCAVNCKKSSNYSDCEADCFNNIHSFEDQCWQSLSQLPSNRVQEARQCAVNKCTFGANKDMTLNQFYSCYLGCYEQMYYAMGWLTNHRGHNIDLDQLDKLFSNANKLSLNRVTLGLLAISLLYQLVF</sequence>
<evidence type="ECO:0000256" key="1">
    <source>
        <dbReference type="SAM" id="MobiDB-lite"/>
    </source>
</evidence>
<evidence type="ECO:0000313" key="3">
    <source>
        <dbReference type="EMBL" id="KXN66124.1"/>
    </source>
</evidence>
<evidence type="ECO:0000256" key="2">
    <source>
        <dbReference type="SAM" id="SignalP"/>
    </source>
</evidence>
<feature type="chain" id="PRO_5007294042" evidence="2">
    <location>
        <begin position="21"/>
        <end position="320"/>
    </location>
</feature>
<feature type="compositionally biased region" description="Polar residues" evidence="1">
    <location>
        <begin position="70"/>
        <end position="80"/>
    </location>
</feature>
<keyword evidence="4" id="KW-1185">Reference proteome</keyword>
<reference evidence="3 4" key="1">
    <citation type="journal article" date="2015" name="Genome Biol. Evol.">
        <title>Phylogenomic analyses indicate that early fungi evolved digesting cell walls of algal ancestors of land plants.</title>
        <authorList>
            <person name="Chang Y."/>
            <person name="Wang S."/>
            <person name="Sekimoto S."/>
            <person name="Aerts A.L."/>
            <person name="Choi C."/>
            <person name="Clum A."/>
            <person name="LaButti K.M."/>
            <person name="Lindquist E.A."/>
            <person name="Yee Ngan C."/>
            <person name="Ohm R.A."/>
            <person name="Salamov A.A."/>
            <person name="Grigoriev I.V."/>
            <person name="Spatafora J.W."/>
            <person name="Berbee M.L."/>
        </authorList>
    </citation>
    <scope>NUCLEOTIDE SEQUENCE [LARGE SCALE GENOMIC DNA]</scope>
    <source>
        <strain evidence="3 4">NRRL 28638</strain>
    </source>
</reference>
<dbReference type="Proteomes" id="UP000070444">
    <property type="component" value="Unassembled WGS sequence"/>
</dbReference>
<dbReference type="EMBL" id="KQ964764">
    <property type="protein sequence ID" value="KXN66124.1"/>
    <property type="molecule type" value="Genomic_DNA"/>
</dbReference>
<proteinExistence type="predicted"/>
<keyword evidence="2" id="KW-0732">Signal</keyword>
<name>A0A137NU25_CONC2</name>
<feature type="compositionally biased region" description="Low complexity" evidence="1">
    <location>
        <begin position="41"/>
        <end position="69"/>
    </location>
</feature>
<feature type="signal peptide" evidence="2">
    <location>
        <begin position="1"/>
        <end position="20"/>
    </location>
</feature>
<organism evidence="3 4">
    <name type="scientific">Conidiobolus coronatus (strain ATCC 28846 / CBS 209.66 / NRRL 28638)</name>
    <name type="common">Delacroixia coronata</name>
    <dbReference type="NCBI Taxonomy" id="796925"/>
    <lineage>
        <taxon>Eukaryota</taxon>
        <taxon>Fungi</taxon>
        <taxon>Fungi incertae sedis</taxon>
        <taxon>Zoopagomycota</taxon>
        <taxon>Entomophthoromycotina</taxon>
        <taxon>Entomophthoromycetes</taxon>
        <taxon>Entomophthorales</taxon>
        <taxon>Ancylistaceae</taxon>
        <taxon>Conidiobolus</taxon>
    </lineage>
</organism>
<dbReference type="AlphaFoldDB" id="A0A137NU25"/>
<evidence type="ECO:0000313" key="4">
    <source>
        <dbReference type="Proteomes" id="UP000070444"/>
    </source>
</evidence>
<protein>
    <submittedName>
        <fullName evidence="3">Uncharacterized protein</fullName>
    </submittedName>
</protein>